<feature type="compositionally biased region" description="Acidic residues" evidence="2">
    <location>
        <begin position="310"/>
        <end position="319"/>
    </location>
</feature>
<feature type="compositionally biased region" description="Basic and acidic residues" evidence="2">
    <location>
        <begin position="481"/>
        <end position="504"/>
    </location>
</feature>
<dbReference type="VEuPathDB" id="FungiDB:HGUI_01796"/>
<dbReference type="OrthoDB" id="3973323at2759"/>
<name>A0A1L0B1D7_9ASCO</name>
<evidence type="ECO:0000256" key="1">
    <source>
        <dbReference type="SAM" id="Coils"/>
    </source>
</evidence>
<feature type="region of interest" description="Disordered" evidence="2">
    <location>
        <begin position="1"/>
        <end position="55"/>
    </location>
</feature>
<protein>
    <submittedName>
        <fullName evidence="3">Uncharacterized protein</fullName>
    </submittedName>
</protein>
<feature type="compositionally biased region" description="Acidic residues" evidence="2">
    <location>
        <begin position="511"/>
        <end position="522"/>
    </location>
</feature>
<feature type="coiled-coil region" evidence="1">
    <location>
        <begin position="550"/>
        <end position="584"/>
    </location>
</feature>
<keyword evidence="1" id="KW-0175">Coiled coil</keyword>
<evidence type="ECO:0000256" key="2">
    <source>
        <dbReference type="SAM" id="MobiDB-lite"/>
    </source>
</evidence>
<reference evidence="4" key="1">
    <citation type="submission" date="2016-11" db="EMBL/GenBank/DDBJ databases">
        <authorList>
            <person name="Guldener U."/>
        </authorList>
    </citation>
    <scope>NUCLEOTIDE SEQUENCE [LARGE SCALE GENOMIC DNA]</scope>
</reference>
<evidence type="ECO:0000313" key="3">
    <source>
        <dbReference type="EMBL" id="SGZ39596.1"/>
    </source>
</evidence>
<organism evidence="3 4">
    <name type="scientific">Hanseniaspora guilliermondii</name>
    <dbReference type="NCBI Taxonomy" id="56406"/>
    <lineage>
        <taxon>Eukaryota</taxon>
        <taxon>Fungi</taxon>
        <taxon>Dikarya</taxon>
        <taxon>Ascomycota</taxon>
        <taxon>Saccharomycotina</taxon>
        <taxon>Saccharomycetes</taxon>
        <taxon>Saccharomycodales</taxon>
        <taxon>Saccharomycodaceae</taxon>
        <taxon>Hanseniaspora</taxon>
    </lineage>
</organism>
<feature type="compositionally biased region" description="Basic and acidic residues" evidence="2">
    <location>
        <begin position="773"/>
        <end position="782"/>
    </location>
</feature>
<keyword evidence="4" id="KW-1185">Reference proteome</keyword>
<proteinExistence type="predicted"/>
<feature type="region of interest" description="Disordered" evidence="2">
    <location>
        <begin position="165"/>
        <end position="187"/>
    </location>
</feature>
<dbReference type="EMBL" id="FQNF01000026">
    <property type="protein sequence ID" value="SGZ39596.1"/>
    <property type="molecule type" value="Genomic_DNA"/>
</dbReference>
<sequence>MSFISNLLNSEEKTKTANDAQLKDGGNVFLFDSDDESMNTDLKSESEPKRKRKTSLLKKIRNAFDKSDIIESDHELQDTQPTQKLSKQIDDQPLNVTQPTQMNIIQSTTEQSITQPTQLKDVPAESVTQLTQLKGEPIGSVTQPTQLKGVFEEAEDVDIHVETQETQMQEPTLSFTQPTQLKTQKSKSQSGQLKAIFDEELEDEFLEKMNAPVISTENSTNLKAMFDESDDSLFEELPEVPGSEKTMPVGEEAPVVASEDEEYNSEVSDFVIELESDKEDENKLCEEEKIPEEKKKQNETVPSQQYILLSDDDDDDEFDNIGSRHNESAAAKATALEIQAHIARQMALKDKDNLRNKKKNMDVQDLFAQLKKKAVKQSQKTRVNLEVVEKNITNNSDRVKKNESAGELSSEEENDHFNLDSDYDGDQQSNLSDVVIEQQEEEIFYGKKTSPVDTFPLETNNPPMKSPTRVEEVVNEDDDEKEKRRLERARLRRKALENDSKDNVENPFLAEEAEESESDEENLPILNENKTDGFDEEKVDDALHTSDEEMLDDDSDIEENEEVLRQLEREQQARDEELLEKQIQKTLKGERRGIDREEGFIDDDNDFEQDDEYIAYKRRQEAIEAKINKRLSKSKKSRINVLKGVNTRVSLPENKIGVLDKLTVSSTLSFLTRDSTIDDLTAAEEKQHEDDDFKLKFKTQVELFSTAATANENLDDDDDQADSLMFMKNTRKIVKKPAIESEEMKFRLGVKTFTKNHMKNTTTKTIANNEKFGYNKEGKREVPYLGKKRKPDSNGLYSHPVKKSAT</sequence>
<dbReference type="Proteomes" id="UP000183365">
    <property type="component" value="Unassembled WGS sequence"/>
</dbReference>
<evidence type="ECO:0000313" key="4">
    <source>
        <dbReference type="Proteomes" id="UP000183365"/>
    </source>
</evidence>
<feature type="region of interest" description="Disordered" evidence="2">
    <location>
        <begin position="396"/>
        <end position="537"/>
    </location>
</feature>
<accession>A0A1L0B1D7</accession>
<feature type="region of interest" description="Disordered" evidence="2">
    <location>
        <begin position="239"/>
        <end position="322"/>
    </location>
</feature>
<feature type="compositionally biased region" description="Basic and acidic residues" evidence="2">
    <location>
        <begin position="280"/>
        <end position="298"/>
    </location>
</feature>
<feature type="region of interest" description="Disordered" evidence="2">
    <location>
        <begin position="766"/>
        <end position="806"/>
    </location>
</feature>
<dbReference type="AlphaFoldDB" id="A0A1L0B1D7"/>
<gene>
    <name evidence="3" type="ORF">HGUI_01796</name>
</gene>